<evidence type="ECO:0000313" key="1">
    <source>
        <dbReference type="Proteomes" id="UP000694864"/>
    </source>
</evidence>
<gene>
    <name evidence="2" type="primary">LOC104748445</name>
</gene>
<dbReference type="GeneID" id="104748445"/>
<proteinExistence type="predicted"/>
<accession>A0ABM1QZS7</accession>
<sequence length="189" mass="21611">MEVRSCDKGMEKSLDFVAVQSPLKLDPECFGFWKVSIKQAISSIDMEAWFAVEDGWSHPTEKDEKGEMVLKHRKKWTAEEKAESKHNSQELSVIFKSLPRAIFNQVQGCETAKEAWNILVVMFEGTSRVKRTWLDNLASDFENLHMTQTESVADYNSRLSGIAQEAVVLGKRYKDKKLVKKILRSLPGK</sequence>
<keyword evidence="1" id="KW-1185">Reference proteome</keyword>
<dbReference type="PANTHER" id="PTHR35317">
    <property type="entry name" value="OS04G0629600 PROTEIN"/>
    <property type="match status" value="1"/>
</dbReference>
<protein>
    <submittedName>
        <fullName evidence="2">Uncharacterized protein LOC104748445</fullName>
    </submittedName>
</protein>
<dbReference type="RefSeq" id="XP_019092265.1">
    <property type="nucleotide sequence ID" value="XM_019236720.1"/>
</dbReference>
<name>A0ABM1QZS7_CAMSA</name>
<organism evidence="1 2">
    <name type="scientific">Camelina sativa</name>
    <name type="common">False flax</name>
    <name type="synonym">Myagrum sativum</name>
    <dbReference type="NCBI Taxonomy" id="90675"/>
    <lineage>
        <taxon>Eukaryota</taxon>
        <taxon>Viridiplantae</taxon>
        <taxon>Streptophyta</taxon>
        <taxon>Embryophyta</taxon>
        <taxon>Tracheophyta</taxon>
        <taxon>Spermatophyta</taxon>
        <taxon>Magnoliopsida</taxon>
        <taxon>eudicotyledons</taxon>
        <taxon>Gunneridae</taxon>
        <taxon>Pentapetalae</taxon>
        <taxon>rosids</taxon>
        <taxon>malvids</taxon>
        <taxon>Brassicales</taxon>
        <taxon>Brassicaceae</taxon>
        <taxon>Camelineae</taxon>
        <taxon>Camelina</taxon>
    </lineage>
</organism>
<dbReference type="PANTHER" id="PTHR35317:SF23">
    <property type="entry name" value="OS04G0629600 PROTEIN"/>
    <property type="match status" value="1"/>
</dbReference>
<dbReference type="Proteomes" id="UP000694864">
    <property type="component" value="Chromosome 15"/>
</dbReference>
<reference evidence="1" key="1">
    <citation type="journal article" date="2014" name="Nat. Commun.">
        <title>The emerging biofuel crop Camelina sativa retains a highly undifferentiated hexaploid genome structure.</title>
        <authorList>
            <person name="Kagale S."/>
            <person name="Koh C."/>
            <person name="Nixon J."/>
            <person name="Bollina V."/>
            <person name="Clarke W.E."/>
            <person name="Tuteja R."/>
            <person name="Spillane C."/>
            <person name="Robinson S.J."/>
            <person name="Links M.G."/>
            <person name="Clarke C."/>
            <person name="Higgins E.E."/>
            <person name="Huebert T."/>
            <person name="Sharpe A.G."/>
            <person name="Parkin I.A."/>
        </authorList>
    </citation>
    <scope>NUCLEOTIDE SEQUENCE [LARGE SCALE GENOMIC DNA]</scope>
    <source>
        <strain evidence="1">cv. DH55</strain>
    </source>
</reference>
<dbReference type="Pfam" id="PF14223">
    <property type="entry name" value="Retrotran_gag_2"/>
    <property type="match status" value="1"/>
</dbReference>
<evidence type="ECO:0000313" key="2">
    <source>
        <dbReference type="RefSeq" id="XP_019092265.1"/>
    </source>
</evidence>
<reference evidence="2" key="2">
    <citation type="submission" date="2025-08" db="UniProtKB">
        <authorList>
            <consortium name="RefSeq"/>
        </authorList>
    </citation>
    <scope>IDENTIFICATION</scope>
    <source>
        <tissue evidence="2">Leaf</tissue>
    </source>
</reference>